<dbReference type="PANTHER" id="PTHR43798">
    <property type="entry name" value="MONOACYLGLYCEROL LIPASE"/>
    <property type="match status" value="1"/>
</dbReference>
<evidence type="ECO:0000256" key="1">
    <source>
        <dbReference type="ARBA" id="ARBA00022801"/>
    </source>
</evidence>
<gene>
    <name evidence="3" type="ORF">SAMN05443244_3003</name>
</gene>
<dbReference type="PRINTS" id="PR00111">
    <property type="entry name" value="ABHYDROLASE"/>
</dbReference>
<dbReference type="RefSeq" id="WP_074654752.1">
    <property type="nucleotide sequence ID" value="NZ_FNSD01000001.1"/>
</dbReference>
<evidence type="ECO:0000313" key="4">
    <source>
        <dbReference type="Proteomes" id="UP000182409"/>
    </source>
</evidence>
<evidence type="ECO:0000313" key="3">
    <source>
        <dbReference type="EMBL" id="SEC24679.1"/>
    </source>
</evidence>
<dbReference type="InterPro" id="IPR000073">
    <property type="entry name" value="AB_hydrolase_1"/>
</dbReference>
<dbReference type="Proteomes" id="UP000182409">
    <property type="component" value="Unassembled WGS sequence"/>
</dbReference>
<keyword evidence="1" id="KW-0378">Hydrolase</keyword>
<dbReference type="SUPFAM" id="SSF53474">
    <property type="entry name" value="alpha/beta-Hydrolases"/>
    <property type="match status" value="1"/>
</dbReference>
<name>A0A1H4QYB4_9BACT</name>
<dbReference type="InterPro" id="IPR029058">
    <property type="entry name" value="AB_hydrolase_fold"/>
</dbReference>
<dbReference type="InterPro" id="IPR050266">
    <property type="entry name" value="AB_hydrolase_sf"/>
</dbReference>
<feature type="domain" description="AB hydrolase-1" evidence="2">
    <location>
        <begin position="14"/>
        <end position="240"/>
    </location>
</feature>
<protein>
    <submittedName>
        <fullName evidence="3">Pimeloyl-ACP methyl ester carboxylesterase</fullName>
    </submittedName>
</protein>
<dbReference type="GO" id="GO:0016787">
    <property type="term" value="F:hydrolase activity"/>
    <property type="evidence" value="ECO:0007669"/>
    <property type="project" value="UniProtKB-KW"/>
</dbReference>
<dbReference type="AlphaFoldDB" id="A0A1H4QYB4"/>
<organism evidence="3 4">
    <name type="scientific">Terriglobus roseus</name>
    <dbReference type="NCBI Taxonomy" id="392734"/>
    <lineage>
        <taxon>Bacteria</taxon>
        <taxon>Pseudomonadati</taxon>
        <taxon>Acidobacteriota</taxon>
        <taxon>Terriglobia</taxon>
        <taxon>Terriglobales</taxon>
        <taxon>Acidobacteriaceae</taxon>
        <taxon>Terriglobus</taxon>
    </lineage>
</organism>
<proteinExistence type="predicted"/>
<dbReference type="Gene3D" id="3.40.50.1820">
    <property type="entry name" value="alpha/beta hydrolase"/>
    <property type="match status" value="1"/>
</dbReference>
<dbReference type="GO" id="GO:0016020">
    <property type="term" value="C:membrane"/>
    <property type="evidence" value="ECO:0007669"/>
    <property type="project" value="TreeGrafter"/>
</dbReference>
<dbReference type="PANTHER" id="PTHR43798:SF31">
    <property type="entry name" value="AB HYDROLASE SUPERFAMILY PROTEIN YCLE"/>
    <property type="match status" value="1"/>
</dbReference>
<sequence>MLPYSETGTGDTVLLFLHFFGSSQHEWRHVMERMSLQYRCVAADMPGFGDAAELRGYTVSEMCAQVQTLVESFAPSPVVLVAHSLSGKVGMVLAAAPPPNLTQLILVAPSPLQPEPMTAEARETMLLANTTRARTEAFVKNGAHRTMTDEDIAIGIADVERANHEAWRAWVEHGTKEDWSGRVKHFLLPTTLIVGEFDEAIPLSFQRQYTLPLVERAGGRLIVIEDAAHMLPYEAAAELALALETTIVQLAKAT</sequence>
<dbReference type="EMBL" id="FNSD01000001">
    <property type="protein sequence ID" value="SEC24679.1"/>
    <property type="molecule type" value="Genomic_DNA"/>
</dbReference>
<accession>A0A1H4QYB4</accession>
<reference evidence="3 4" key="1">
    <citation type="submission" date="2016-10" db="EMBL/GenBank/DDBJ databases">
        <authorList>
            <person name="de Groot N.N."/>
        </authorList>
    </citation>
    <scope>NUCLEOTIDE SEQUENCE [LARGE SCALE GENOMIC DNA]</scope>
    <source>
        <strain evidence="3 4">AB35.6</strain>
    </source>
</reference>
<dbReference type="Pfam" id="PF12697">
    <property type="entry name" value="Abhydrolase_6"/>
    <property type="match status" value="1"/>
</dbReference>
<evidence type="ECO:0000259" key="2">
    <source>
        <dbReference type="Pfam" id="PF12697"/>
    </source>
</evidence>